<geneLocation type="plasmid" evidence="2 3">
    <name>unnamed</name>
</geneLocation>
<reference evidence="2" key="1">
    <citation type="submission" date="2022-11" db="EMBL/GenBank/DDBJ databases">
        <title>Lysinibacillus irui.</title>
        <authorList>
            <person name="Akintayo S.O."/>
        </authorList>
    </citation>
    <scope>NUCLEOTIDE SEQUENCE</scope>
    <source>
        <strain evidence="2">IRB4-01</strain>
        <plasmid evidence="2">unnamed</plasmid>
    </source>
</reference>
<organism evidence="2 3">
    <name type="scientific">Lysinibacillus irui</name>
    <dbReference type="NCBI Taxonomy" id="2998077"/>
    <lineage>
        <taxon>Bacteria</taxon>
        <taxon>Bacillati</taxon>
        <taxon>Bacillota</taxon>
        <taxon>Bacilli</taxon>
        <taxon>Bacillales</taxon>
        <taxon>Bacillaceae</taxon>
        <taxon>Lysinibacillus</taxon>
    </lineage>
</organism>
<protein>
    <submittedName>
        <fullName evidence="2">Uncharacterized protein</fullName>
    </submittedName>
</protein>
<gene>
    <name evidence="2" type="ORF">OU989_23535</name>
</gene>
<dbReference type="Proteomes" id="UP001219585">
    <property type="component" value="Plasmid unnamed"/>
</dbReference>
<accession>A0AAJ5UVT3</accession>
<evidence type="ECO:0000256" key="1">
    <source>
        <dbReference type="SAM" id="Phobius"/>
    </source>
</evidence>
<evidence type="ECO:0000313" key="3">
    <source>
        <dbReference type="Proteomes" id="UP001219585"/>
    </source>
</evidence>
<sequence>MREIKEAIWLAIRENIIKKTWFKVLSVLLVLLVGFVIYKAYFTPEITKGEIGNKTIWKDFELQTEEFEKKSKTLDGVKEIENTVPTIDGSKIESVINYFFFTANTNNADLFISTLNPELLNKDFPELNLQEKFRKIDESMNRISRNGQIEKIEVIRSLWVMESKAVRVVLDIYYKDLKKPVRINLIVKKIEQSHNHSDNEKENDLPYIHSSVWDIIELIEDK</sequence>
<keyword evidence="2" id="KW-0614">Plasmid</keyword>
<name>A0AAJ5UVT3_9BACI</name>
<dbReference type="RefSeq" id="WP_274797484.1">
    <property type="nucleotide sequence ID" value="NZ_CP113528.1"/>
</dbReference>
<dbReference type="KEGG" id="liu:OU989_23535"/>
<dbReference type="AlphaFoldDB" id="A0AAJ5UVT3"/>
<keyword evidence="1" id="KW-1133">Transmembrane helix</keyword>
<proteinExistence type="predicted"/>
<dbReference type="EMBL" id="CP113528">
    <property type="protein sequence ID" value="WDV09264.1"/>
    <property type="molecule type" value="Genomic_DNA"/>
</dbReference>
<evidence type="ECO:0000313" key="2">
    <source>
        <dbReference type="EMBL" id="WDV09264.1"/>
    </source>
</evidence>
<keyword evidence="1" id="KW-0472">Membrane</keyword>
<keyword evidence="1" id="KW-0812">Transmembrane</keyword>
<feature type="transmembrane region" description="Helical" evidence="1">
    <location>
        <begin position="21"/>
        <end position="41"/>
    </location>
</feature>